<sequence length="65" mass="8079">MKKIDYLLKFRRCRTLNTLERVYNHMYHEIQINEKAYFVNAYNHRKEEIIIGKMLDKIPYVSEKK</sequence>
<dbReference type="Pfam" id="PF05321">
    <property type="entry name" value="HHA"/>
    <property type="match status" value="1"/>
</dbReference>
<protein>
    <submittedName>
        <fullName evidence="2">Hemolysin expression modulating familyprotein</fullName>
    </submittedName>
</protein>
<dbReference type="STRING" id="1410383.TGUWTKB_5120"/>
<organism evidence="2 3">
    <name type="scientific">Candidatus Tachikawaea gelatinosa</name>
    <dbReference type="NCBI Taxonomy" id="1410383"/>
    <lineage>
        <taxon>Bacteria</taxon>
        <taxon>Pseudomonadati</taxon>
        <taxon>Pseudomonadota</taxon>
        <taxon>Gammaproteobacteria</taxon>
        <taxon>Enterobacterales</taxon>
        <taxon>Enterobacteriaceae</taxon>
        <taxon>Candidatus Tachikawaea</taxon>
    </lineage>
</organism>
<evidence type="ECO:0000313" key="3">
    <source>
        <dbReference type="Proteomes" id="UP000031627"/>
    </source>
</evidence>
<dbReference type="Gene3D" id="1.20.1280.40">
    <property type="entry name" value="HHA"/>
    <property type="match status" value="1"/>
</dbReference>
<proteinExistence type="inferred from homology"/>
<dbReference type="Proteomes" id="UP000031627">
    <property type="component" value="Chromosome"/>
</dbReference>
<comment type="similarity">
    <text evidence="1">Belongs to the Hha/YmoA/Cnu family.</text>
</comment>
<dbReference type="RefSeq" id="WP_041063302.1">
    <property type="nucleotide sequence ID" value="NZ_AP014521.1"/>
</dbReference>
<dbReference type="KEGG" id="sbw:TGUWTKB_5120"/>
<keyword evidence="3" id="KW-1185">Reference proteome</keyword>
<evidence type="ECO:0000256" key="1">
    <source>
        <dbReference type="ARBA" id="ARBA00010526"/>
    </source>
</evidence>
<dbReference type="AlphaFoldDB" id="A0A090AJV1"/>
<gene>
    <name evidence="2" type="primary">hha</name>
    <name evidence="2" type="ORF">TGUWTKB_5120</name>
</gene>
<evidence type="ECO:0000313" key="2">
    <source>
        <dbReference type="EMBL" id="BAP58738.1"/>
    </source>
</evidence>
<reference evidence="3" key="1">
    <citation type="submission" date="2013-11" db="EMBL/GenBank/DDBJ databases">
        <title>Symbiont-containing voluminous jelly as an extraordinary maternal gift for overwintering insect nymphs.</title>
        <authorList>
            <person name="Kaiwa N."/>
            <person name="Hosokawa T."/>
            <person name="Nikoh N."/>
            <person name="Meng X.Y."/>
            <person name="Tanahashi M."/>
            <person name="Moriyama M."/>
            <person name="Maeda T."/>
            <person name="Yamaguchi K."/>
            <person name="Shigenobu S."/>
            <person name="Ito M."/>
            <person name="Fukatsu T."/>
        </authorList>
    </citation>
    <scope>NUCLEOTIDE SEQUENCE [LARGE SCALE GENOMIC DNA]</scope>
    <source>
        <strain evidence="3">UwTKB</strain>
    </source>
</reference>
<name>A0A090AJV1_9ENTR</name>
<accession>A0A090AJV1</accession>
<dbReference type="OrthoDB" id="6445588at2"/>
<dbReference type="EMBL" id="AP014521">
    <property type="protein sequence ID" value="BAP58738.1"/>
    <property type="molecule type" value="Genomic_DNA"/>
</dbReference>
<dbReference type="InterPro" id="IPR007985">
    <property type="entry name" value="Hemolysn_expr_modulating_HHA"/>
</dbReference>
<reference evidence="2 3" key="2">
    <citation type="journal article" date="2014" name="Curr. Biol.">
        <title>Symbiont-Supplemented Maternal Investment Underpinning Host's Ecological Adaptation.</title>
        <authorList>
            <person name="Kaiwa N."/>
            <person name="Hosokawa T."/>
            <person name="Nikoh N."/>
            <person name="Tanahashi M."/>
            <person name="Moriyama M."/>
            <person name="Meng X.Y."/>
            <person name="Maeda T."/>
            <person name="Yamaguchi K."/>
            <person name="Shigenobu S."/>
            <person name="Ito M."/>
            <person name="Fukatsu T."/>
        </authorList>
    </citation>
    <scope>NUCLEOTIDE SEQUENCE [LARGE SCALE GENOMIC DNA]</scope>
    <source>
        <strain evidence="2 3">UwTKB</strain>
    </source>
</reference>
<dbReference type="HOGENOM" id="CLU_190629_0_0_6"/>
<dbReference type="SUPFAM" id="SSF68989">
    <property type="entry name" value="Hemolysin expression modulating protein HHA"/>
    <property type="match status" value="1"/>
</dbReference>
<dbReference type="InterPro" id="IPR036666">
    <property type="entry name" value="HHA_sf"/>
</dbReference>